<name>A0A0U4GA66_9BACI</name>
<evidence type="ECO:0008006" key="4">
    <source>
        <dbReference type="Google" id="ProtNLM"/>
    </source>
</evidence>
<keyword evidence="1" id="KW-0812">Transmembrane</keyword>
<dbReference type="Gene3D" id="1.20.210.10">
    <property type="entry name" value="Cytochrome c oxidase-like, subunit I domain"/>
    <property type="match status" value="1"/>
</dbReference>
<dbReference type="STRING" id="1472767.AOX59_14250"/>
<reference evidence="2 3" key="1">
    <citation type="submission" date="2016-01" db="EMBL/GenBank/DDBJ databases">
        <title>Complete genome sequence of strain Lentibacillus amyloliquefaciens LAM0015T isolated from saline sediment.</title>
        <authorList>
            <person name="Wang J.-L."/>
            <person name="He M.-X."/>
        </authorList>
    </citation>
    <scope>NUCLEOTIDE SEQUENCE [LARGE SCALE GENOMIC DNA]</scope>
    <source>
        <strain evidence="2 3">LAM0015</strain>
    </source>
</reference>
<evidence type="ECO:0000313" key="2">
    <source>
        <dbReference type="EMBL" id="ALX49626.1"/>
    </source>
</evidence>
<accession>A0A0U4GA66</accession>
<evidence type="ECO:0000313" key="3">
    <source>
        <dbReference type="Proteomes" id="UP000050331"/>
    </source>
</evidence>
<keyword evidence="1" id="KW-1133">Transmembrane helix</keyword>
<dbReference type="AlphaFoldDB" id="A0A0U4GA66"/>
<keyword evidence="1" id="KW-0472">Membrane</keyword>
<dbReference type="Proteomes" id="UP000050331">
    <property type="component" value="Chromosome"/>
</dbReference>
<feature type="transmembrane region" description="Helical" evidence="1">
    <location>
        <begin position="94"/>
        <end position="119"/>
    </location>
</feature>
<evidence type="ECO:0000256" key="1">
    <source>
        <dbReference type="SAM" id="Phobius"/>
    </source>
</evidence>
<dbReference type="RefSeq" id="WP_068446585.1">
    <property type="nucleotide sequence ID" value="NZ_CP013862.1"/>
</dbReference>
<dbReference type="KEGG" id="lao:AOX59_14250"/>
<gene>
    <name evidence="2" type="ORF">AOX59_14250</name>
</gene>
<keyword evidence="3" id="KW-1185">Reference proteome</keyword>
<organism evidence="2 3">
    <name type="scientific">Lentibacillus amyloliquefaciens</name>
    <dbReference type="NCBI Taxonomy" id="1472767"/>
    <lineage>
        <taxon>Bacteria</taxon>
        <taxon>Bacillati</taxon>
        <taxon>Bacillota</taxon>
        <taxon>Bacilli</taxon>
        <taxon>Bacillales</taxon>
        <taxon>Bacillaceae</taxon>
        <taxon>Lentibacillus</taxon>
    </lineage>
</organism>
<feature type="transmembrane region" description="Helical" evidence="1">
    <location>
        <begin position="69"/>
        <end position="88"/>
    </location>
</feature>
<feature type="transmembrane region" description="Helical" evidence="1">
    <location>
        <begin position="12"/>
        <end position="34"/>
    </location>
</feature>
<dbReference type="OrthoDB" id="9808748at2"/>
<dbReference type="EMBL" id="CP013862">
    <property type="protein sequence ID" value="ALX49626.1"/>
    <property type="molecule type" value="Genomic_DNA"/>
</dbReference>
<feature type="transmembrane region" description="Helical" evidence="1">
    <location>
        <begin position="40"/>
        <end position="57"/>
    </location>
</feature>
<sequence length="134" mass="14583">MGAKWIKIAVIYFILGIAIGMFMSSTLQLQWAAAHAHVNLAGWASIGITGLVYTAYPQAGSSVLGKWHFWLYNIGMPFLLLSMFMVQIPGMLSVAHIFTFGGGIAVAAGVVLFIINVFMNVHESNAYNQNKQTS</sequence>
<proteinExistence type="predicted"/>
<protein>
    <recommendedName>
        <fullName evidence="4">Cytochrome-c oxidase</fullName>
    </recommendedName>
</protein>
<dbReference type="InterPro" id="IPR036927">
    <property type="entry name" value="Cyt_c_oxase-like_su1_sf"/>
</dbReference>
<dbReference type="SUPFAM" id="SSF81442">
    <property type="entry name" value="Cytochrome c oxidase subunit I-like"/>
    <property type="match status" value="1"/>
</dbReference>